<feature type="compositionally biased region" description="Basic and acidic residues" evidence="1">
    <location>
        <begin position="766"/>
        <end position="781"/>
    </location>
</feature>
<evidence type="ECO:0000256" key="1">
    <source>
        <dbReference type="SAM" id="MobiDB-lite"/>
    </source>
</evidence>
<feature type="compositionally biased region" description="Basic and acidic residues" evidence="1">
    <location>
        <begin position="687"/>
        <end position="712"/>
    </location>
</feature>
<feature type="region of interest" description="Disordered" evidence="1">
    <location>
        <begin position="1"/>
        <end position="355"/>
    </location>
</feature>
<feature type="compositionally biased region" description="Basic and acidic residues" evidence="1">
    <location>
        <begin position="570"/>
        <end position="580"/>
    </location>
</feature>
<feature type="compositionally biased region" description="Basic and acidic residues" evidence="1">
    <location>
        <begin position="369"/>
        <end position="379"/>
    </location>
</feature>
<feature type="compositionally biased region" description="Basic and acidic residues" evidence="1">
    <location>
        <begin position="179"/>
        <end position="201"/>
    </location>
</feature>
<reference evidence="2" key="1">
    <citation type="journal article" date="2023" name="Plant Biotechnol. J.">
        <title>Chromosome-level wild Hevea brasiliensis genome provides new tools for genomic-assisted breeding and valuable loci to elevate rubber yield.</title>
        <authorList>
            <person name="Cheng H."/>
            <person name="Song X."/>
            <person name="Hu Y."/>
            <person name="Wu T."/>
            <person name="Yang Q."/>
            <person name="An Z."/>
            <person name="Feng S."/>
            <person name="Deng Z."/>
            <person name="Wu W."/>
            <person name="Zeng X."/>
            <person name="Tu M."/>
            <person name="Wang X."/>
            <person name="Huang H."/>
        </authorList>
    </citation>
    <scope>NUCLEOTIDE SEQUENCE</scope>
    <source>
        <strain evidence="2">MT/VB/25A 57/8</strain>
    </source>
</reference>
<comment type="caution">
    <text evidence="2">The sequence shown here is derived from an EMBL/GenBank/DDBJ whole genome shotgun (WGS) entry which is preliminary data.</text>
</comment>
<feature type="compositionally biased region" description="Basic and acidic residues" evidence="1">
    <location>
        <begin position="720"/>
        <end position="759"/>
    </location>
</feature>
<evidence type="ECO:0000313" key="2">
    <source>
        <dbReference type="EMBL" id="KAJ9180397.1"/>
    </source>
</evidence>
<dbReference type="PANTHER" id="PTHR37729">
    <property type="entry name" value="NEUROFILAMENT PROTEIN-LIKE PROTEIN"/>
    <property type="match status" value="1"/>
</dbReference>
<accession>A0ABQ9MJI2</accession>
<feature type="compositionally biased region" description="Polar residues" evidence="1">
    <location>
        <begin position="1"/>
        <end position="18"/>
    </location>
</feature>
<feature type="compositionally biased region" description="Basic and acidic residues" evidence="1">
    <location>
        <begin position="587"/>
        <end position="637"/>
    </location>
</feature>
<feature type="region of interest" description="Disordered" evidence="1">
    <location>
        <begin position="805"/>
        <end position="828"/>
    </location>
</feature>
<keyword evidence="3" id="KW-1185">Reference proteome</keyword>
<feature type="compositionally biased region" description="Low complexity" evidence="1">
    <location>
        <begin position="125"/>
        <end position="143"/>
    </location>
</feature>
<feature type="region of interest" description="Disordered" evidence="1">
    <location>
        <begin position="536"/>
        <end position="637"/>
    </location>
</feature>
<dbReference type="Proteomes" id="UP001174677">
    <property type="component" value="Chromosome 5"/>
</dbReference>
<feature type="compositionally biased region" description="Basic and acidic residues" evidence="1">
    <location>
        <begin position="96"/>
        <end position="108"/>
    </location>
</feature>
<gene>
    <name evidence="2" type="ORF">P3X46_008646</name>
</gene>
<feature type="compositionally biased region" description="Basic and acidic residues" evidence="1">
    <location>
        <begin position="294"/>
        <end position="315"/>
    </location>
</feature>
<feature type="region of interest" description="Disordered" evidence="1">
    <location>
        <begin position="369"/>
        <end position="424"/>
    </location>
</feature>
<name>A0ABQ9MJI2_HEVBR</name>
<protein>
    <submittedName>
        <fullName evidence="2">Uncharacterized protein</fullName>
    </submittedName>
</protein>
<feature type="compositionally biased region" description="Basic and acidic residues" evidence="1">
    <location>
        <begin position="539"/>
        <end position="553"/>
    </location>
</feature>
<feature type="compositionally biased region" description="Basic and acidic residues" evidence="1">
    <location>
        <begin position="401"/>
        <end position="424"/>
    </location>
</feature>
<feature type="region of interest" description="Disordered" evidence="1">
    <location>
        <begin position="687"/>
        <end position="793"/>
    </location>
</feature>
<evidence type="ECO:0000313" key="3">
    <source>
        <dbReference type="Proteomes" id="UP001174677"/>
    </source>
</evidence>
<dbReference type="PANTHER" id="PTHR37729:SF1">
    <property type="entry name" value="NEUROFILAMENT PROTEIN-LIKE PROTEIN"/>
    <property type="match status" value="1"/>
</dbReference>
<feature type="compositionally biased region" description="Basic and acidic residues" evidence="1">
    <location>
        <begin position="323"/>
        <end position="348"/>
    </location>
</feature>
<sequence>MATESETTSLRTPATATSPDEPMKTNVNEQVELKTMEQETVSLTEKGKEENPKIDELPNKTKPLSKMEGEAENKRTEPPAVEVKVDDSSTMDALVVEDKIEVKQDIPHSHAHSGPEAAGDAVESQQVAQPAIEEAQEEQPATASVEKLQDKQPTIVGVLESSTEAAQKPKELSAVLPTKESEEVAVKDPEDSEAVSKEVNKQESLVSEVHVKVQEQSEVTEQGGKQDPEDSEVVSKEVNKQESLVSEADVKVEEQSGVTEHSGKPDREDSEVMSKEVDKQESLVSEVDVIQSEVAEHSGKPDPEDSEVVSKEVNKQESLVSEVDVKAEEKSEVTEHRGKPESVEEIGKQQEPPEVLAIKESEAVVKDIEASEAAPKEIDEPQSVVPEVEVTPEEQSEVANQEEKVESIEATEKEHESSEVVLDKESEAVVVKDIEHSAVSEDEHKPESVIPAEVEMKREEQSVVLKVDEKPESLEAEADLKLKVGYEVPEKVETKPIEEKTEPVVPVVGVKPQEEIDVIGQVEPKGSIKAKTVMDEGTLADKVEDTASLKEEKTSEEEGTPSEQIVLAKQEAEADRKESIGESPLPDVRETIDAENGKKETDRTEVVEAPLKEATVEKENGGQETEEKTSKTEDENIERKVLNKELVQPIKVDDKGAAVSIAEVTERSSEGEKTGKVIEPVVENKKKENIKEETPALVETSKDGSIEGKLDEAITAVTEPVKESQDSGLEVKDEESAKTSEDKVGKENAEEIAKSDAHNLEPSTKNGDDAKASQDLPREVPAKPIQKQSNNILTKVKHSLVKAKKAIIGKSPSSKTLSSDTKGDIKVK</sequence>
<organism evidence="2 3">
    <name type="scientific">Hevea brasiliensis</name>
    <name type="common">Para rubber tree</name>
    <name type="synonym">Siphonia brasiliensis</name>
    <dbReference type="NCBI Taxonomy" id="3981"/>
    <lineage>
        <taxon>Eukaryota</taxon>
        <taxon>Viridiplantae</taxon>
        <taxon>Streptophyta</taxon>
        <taxon>Embryophyta</taxon>
        <taxon>Tracheophyta</taxon>
        <taxon>Spermatophyta</taxon>
        <taxon>Magnoliopsida</taxon>
        <taxon>eudicotyledons</taxon>
        <taxon>Gunneridae</taxon>
        <taxon>Pentapetalae</taxon>
        <taxon>rosids</taxon>
        <taxon>fabids</taxon>
        <taxon>Malpighiales</taxon>
        <taxon>Euphorbiaceae</taxon>
        <taxon>Crotonoideae</taxon>
        <taxon>Micrandreae</taxon>
        <taxon>Hevea</taxon>
    </lineage>
</organism>
<dbReference type="EMBL" id="JARPOI010000005">
    <property type="protein sequence ID" value="KAJ9180397.1"/>
    <property type="molecule type" value="Genomic_DNA"/>
</dbReference>
<feature type="compositionally biased region" description="Basic and acidic residues" evidence="1">
    <location>
        <begin position="45"/>
        <end position="87"/>
    </location>
</feature>
<feature type="compositionally biased region" description="Polar residues" evidence="1">
    <location>
        <begin position="811"/>
        <end position="820"/>
    </location>
</feature>
<feature type="compositionally biased region" description="Basic and acidic residues" evidence="1">
    <location>
        <begin position="261"/>
        <end position="281"/>
    </location>
</feature>
<proteinExistence type="predicted"/>
<feature type="compositionally biased region" description="Basic and acidic residues" evidence="1">
    <location>
        <begin position="224"/>
        <end position="240"/>
    </location>
</feature>